<gene>
    <name evidence="3" type="ORF">S03H2_50713</name>
</gene>
<dbReference type="Gene3D" id="3.90.1150.10">
    <property type="entry name" value="Aspartate Aminotransferase, domain 1"/>
    <property type="match status" value="1"/>
</dbReference>
<feature type="non-terminal residue" evidence="3">
    <location>
        <position position="1"/>
    </location>
</feature>
<comment type="similarity">
    <text evidence="2">Belongs to the DegT/DnrJ/EryC1 family.</text>
</comment>
<evidence type="ECO:0000256" key="2">
    <source>
        <dbReference type="ARBA" id="ARBA00037999"/>
    </source>
</evidence>
<dbReference type="EMBL" id="BARU01032137">
    <property type="protein sequence ID" value="GAH67598.1"/>
    <property type="molecule type" value="Genomic_DNA"/>
</dbReference>
<name>X1JCW9_9ZZZZ</name>
<dbReference type="GO" id="GO:0008483">
    <property type="term" value="F:transaminase activity"/>
    <property type="evidence" value="ECO:0007669"/>
    <property type="project" value="TreeGrafter"/>
</dbReference>
<keyword evidence="1" id="KW-0663">Pyridoxal phosphate</keyword>
<dbReference type="SUPFAM" id="SSF53383">
    <property type="entry name" value="PLP-dependent transferases"/>
    <property type="match status" value="1"/>
</dbReference>
<sequence length="262" mass="29256">VHCGATPVLVDVGEDFNMDVKQVEGAISPQTKAIIPVHLNGRLCDMERLIAIAQKHNLLVIEDAAQALGASFDGKRAGSLGLTGCFSFYPAKILGGLGDGGILVTNDREVADRVRLLRDHGQNRATGDILFYGFNSRLDNLQAAILNVKLKHLPKWIERRRELAMLYERGLSDLPQIQTPPPPQSQGRYFDVYTNYVVRAQNRDELVNHLRECSIEVLISWSKPMHHQEALGLGHFHLPETERVSREVVSLPLNTEINNEQV</sequence>
<dbReference type="Gene3D" id="3.40.640.10">
    <property type="entry name" value="Type I PLP-dependent aspartate aminotransferase-like (Major domain)"/>
    <property type="match status" value="1"/>
</dbReference>
<dbReference type="InterPro" id="IPR015422">
    <property type="entry name" value="PyrdxlP-dep_Trfase_small"/>
</dbReference>
<feature type="non-terminal residue" evidence="3">
    <location>
        <position position="262"/>
    </location>
</feature>
<dbReference type="InterPro" id="IPR015421">
    <property type="entry name" value="PyrdxlP-dep_Trfase_major"/>
</dbReference>
<evidence type="ECO:0000313" key="3">
    <source>
        <dbReference type="EMBL" id="GAH67598.1"/>
    </source>
</evidence>
<dbReference type="AlphaFoldDB" id="X1JCW9"/>
<dbReference type="PANTHER" id="PTHR30244">
    <property type="entry name" value="TRANSAMINASE"/>
    <property type="match status" value="1"/>
</dbReference>
<proteinExistence type="inferred from homology"/>
<accession>X1JCW9</accession>
<reference evidence="3" key="1">
    <citation type="journal article" date="2014" name="Front. Microbiol.">
        <title>High frequency of phylogenetically diverse reductive dehalogenase-homologous genes in deep subseafloor sedimentary metagenomes.</title>
        <authorList>
            <person name="Kawai M."/>
            <person name="Futagami T."/>
            <person name="Toyoda A."/>
            <person name="Takaki Y."/>
            <person name="Nishi S."/>
            <person name="Hori S."/>
            <person name="Arai W."/>
            <person name="Tsubouchi T."/>
            <person name="Morono Y."/>
            <person name="Uchiyama I."/>
            <person name="Ito T."/>
            <person name="Fujiyama A."/>
            <person name="Inagaki F."/>
            <person name="Takami H."/>
        </authorList>
    </citation>
    <scope>NUCLEOTIDE SEQUENCE</scope>
    <source>
        <strain evidence="3">Expedition CK06-06</strain>
    </source>
</reference>
<dbReference type="GO" id="GO:0030170">
    <property type="term" value="F:pyridoxal phosphate binding"/>
    <property type="evidence" value="ECO:0007669"/>
    <property type="project" value="TreeGrafter"/>
</dbReference>
<evidence type="ECO:0008006" key="4">
    <source>
        <dbReference type="Google" id="ProtNLM"/>
    </source>
</evidence>
<dbReference type="PANTHER" id="PTHR30244:SF36">
    <property type="entry name" value="3-OXO-GLUCOSE-6-PHOSPHATE:GLUTAMATE AMINOTRANSFERASE"/>
    <property type="match status" value="1"/>
</dbReference>
<protein>
    <recommendedName>
        <fullName evidence="4">DegT/DnrJ/EryC1/StrS family aminotransferase</fullName>
    </recommendedName>
</protein>
<dbReference type="InterPro" id="IPR015424">
    <property type="entry name" value="PyrdxlP-dep_Trfase"/>
</dbReference>
<dbReference type="Pfam" id="PF01041">
    <property type="entry name" value="DegT_DnrJ_EryC1"/>
    <property type="match status" value="1"/>
</dbReference>
<comment type="caution">
    <text evidence="3">The sequence shown here is derived from an EMBL/GenBank/DDBJ whole genome shotgun (WGS) entry which is preliminary data.</text>
</comment>
<dbReference type="InterPro" id="IPR000653">
    <property type="entry name" value="DegT/StrS_aminotransferase"/>
</dbReference>
<dbReference type="GO" id="GO:0000271">
    <property type="term" value="P:polysaccharide biosynthetic process"/>
    <property type="evidence" value="ECO:0007669"/>
    <property type="project" value="TreeGrafter"/>
</dbReference>
<evidence type="ECO:0000256" key="1">
    <source>
        <dbReference type="ARBA" id="ARBA00022898"/>
    </source>
</evidence>
<organism evidence="3">
    <name type="scientific">marine sediment metagenome</name>
    <dbReference type="NCBI Taxonomy" id="412755"/>
    <lineage>
        <taxon>unclassified sequences</taxon>
        <taxon>metagenomes</taxon>
        <taxon>ecological metagenomes</taxon>
    </lineage>
</organism>